<dbReference type="Proteomes" id="UP000182344">
    <property type="component" value="Unassembled WGS sequence"/>
</dbReference>
<dbReference type="AlphaFoldDB" id="A0A1J5I1C4"/>
<accession>A0A1J5I1C4</accession>
<name>A0A1J5I1C4_9BACT</name>
<reference evidence="1 2" key="1">
    <citation type="journal article" date="2016" name="Environ. Microbiol.">
        <title>Genomic resolution of a cold subsurface aquifer community provides metabolic insights for novel microbes adapted to high CO concentrations.</title>
        <authorList>
            <person name="Probst A.J."/>
            <person name="Castelle C.J."/>
            <person name="Singh A."/>
            <person name="Brown C.T."/>
            <person name="Anantharaman K."/>
            <person name="Sharon I."/>
            <person name="Hug L.A."/>
            <person name="Burstein D."/>
            <person name="Emerson J.B."/>
            <person name="Thomas B.C."/>
            <person name="Banfield J.F."/>
        </authorList>
    </citation>
    <scope>NUCLEOTIDE SEQUENCE [LARGE SCALE GENOMIC DNA]</scope>
    <source>
        <strain evidence="1">CG2_30_35_20</strain>
    </source>
</reference>
<dbReference type="EMBL" id="MNZO01000003">
    <property type="protein sequence ID" value="OIP87914.1"/>
    <property type="molecule type" value="Genomic_DNA"/>
</dbReference>
<dbReference type="STRING" id="1805376.AUK05_00220"/>
<comment type="caution">
    <text evidence="1">The sequence shown here is derived from an EMBL/GenBank/DDBJ whole genome shotgun (WGS) entry which is preliminary data.</text>
</comment>
<evidence type="ECO:0000313" key="1">
    <source>
        <dbReference type="EMBL" id="OIP87914.1"/>
    </source>
</evidence>
<gene>
    <name evidence="1" type="ORF">AUK05_00220</name>
</gene>
<sequence length="209" mass="23355">MTHPDVGKYSESLVSGTVRPVEVLIDDFKHLPTGDELRSRPDLLLAFAKAIADVPMGLDWTNASFDIYDKSIVIKDKYFGHHNGHYQMVISSLPKSDNNYSLVHVEVVDGQSSTRGDPRVCPDPIRLLQQGVPLASKDVLPKNHPREKMQPIDNLRGAFKEKGIKFKTFVGFHISSEGGREEQLLQENGVFWVDKTGQLNLSVANPSIY</sequence>
<organism evidence="1 2">
    <name type="scientific">Candidatus Shapirobacteria bacterium CG2_30_35_20</name>
    <dbReference type="NCBI Taxonomy" id="1805376"/>
    <lineage>
        <taxon>Bacteria</taxon>
        <taxon>Candidatus Shapironibacteriota</taxon>
    </lineage>
</organism>
<protein>
    <submittedName>
        <fullName evidence="1">Uncharacterized protein</fullName>
    </submittedName>
</protein>
<evidence type="ECO:0000313" key="2">
    <source>
        <dbReference type="Proteomes" id="UP000182344"/>
    </source>
</evidence>
<proteinExistence type="predicted"/>